<evidence type="ECO:0000259" key="5">
    <source>
        <dbReference type="Pfam" id="PF21789"/>
    </source>
</evidence>
<dbReference type="Pfam" id="PF21789">
    <property type="entry name" value="TNP-like_RNaseH_C"/>
    <property type="match status" value="1"/>
</dbReference>
<dbReference type="PRINTS" id="PR01270">
    <property type="entry name" value="HDASUPER"/>
</dbReference>
<dbReference type="InterPro" id="IPR023696">
    <property type="entry name" value="Ureohydrolase_dom_sf"/>
</dbReference>
<dbReference type="InterPro" id="IPR044150">
    <property type="entry name" value="HDAC_classIV"/>
</dbReference>
<protein>
    <submittedName>
        <fullName evidence="6">Uncharacterized protein</fullName>
    </submittedName>
</protein>
<dbReference type="CDD" id="cd09993">
    <property type="entry name" value="HDAC_classIV"/>
    <property type="match status" value="1"/>
</dbReference>
<dbReference type="PANTHER" id="PTHR10625:SF19">
    <property type="entry name" value="HISTONE DEACETYLASE 12"/>
    <property type="match status" value="1"/>
</dbReference>
<dbReference type="PANTHER" id="PTHR10625">
    <property type="entry name" value="HISTONE DEACETYLASE HDAC1-RELATED"/>
    <property type="match status" value="1"/>
</dbReference>
<evidence type="ECO:0000256" key="2">
    <source>
        <dbReference type="ARBA" id="ARBA00048287"/>
    </source>
</evidence>
<organism evidence="6 7">
    <name type="scientific">Amphibalanus amphitrite</name>
    <name type="common">Striped barnacle</name>
    <name type="synonym">Balanus amphitrite</name>
    <dbReference type="NCBI Taxonomy" id="1232801"/>
    <lineage>
        <taxon>Eukaryota</taxon>
        <taxon>Metazoa</taxon>
        <taxon>Ecdysozoa</taxon>
        <taxon>Arthropoda</taxon>
        <taxon>Crustacea</taxon>
        <taxon>Multicrustacea</taxon>
        <taxon>Cirripedia</taxon>
        <taxon>Thoracica</taxon>
        <taxon>Thoracicalcarea</taxon>
        <taxon>Balanomorpha</taxon>
        <taxon>Balanoidea</taxon>
        <taxon>Balanidae</taxon>
        <taxon>Amphibalaninae</taxon>
        <taxon>Amphibalanus</taxon>
    </lineage>
</organism>
<reference evidence="6 7" key="1">
    <citation type="submission" date="2019-07" db="EMBL/GenBank/DDBJ databases">
        <title>Draft genome assembly of a fouling barnacle, Amphibalanus amphitrite (Darwin, 1854): The first reference genome for Thecostraca.</title>
        <authorList>
            <person name="Kim W."/>
        </authorList>
    </citation>
    <scope>NUCLEOTIDE SEQUENCE [LARGE SCALE GENOMIC DNA]</scope>
    <source>
        <strain evidence="6">SNU_AA5</strain>
        <tissue evidence="6">Soma without cirri and trophi</tissue>
    </source>
</reference>
<dbReference type="OrthoDB" id="437693at2759"/>
<evidence type="ECO:0000313" key="7">
    <source>
        <dbReference type="Proteomes" id="UP000440578"/>
    </source>
</evidence>
<keyword evidence="3" id="KW-0732">Signal</keyword>
<gene>
    <name evidence="6" type="ORF">FJT64_001506</name>
</gene>
<dbReference type="AlphaFoldDB" id="A0A6A4XHW0"/>
<accession>A0A6A4XHW0</accession>
<keyword evidence="7" id="KW-1185">Reference proteome</keyword>
<comment type="caution">
    <text evidence="6">The sequence shown here is derived from an EMBL/GenBank/DDBJ whole genome shotgun (WGS) entry which is preliminary data.</text>
</comment>
<evidence type="ECO:0000259" key="4">
    <source>
        <dbReference type="Pfam" id="PF00850"/>
    </source>
</evidence>
<sequence length="550" mass="60681">MFKITYLFFCIVAGILPEESRETAEVILKLNDLLDVLNSRSKYDQCTWKRAISCNKPATEEHHVRLLKEADEWLGRWVVGDGSVRIDSIGGLRQTIRGVQAIWEVCKENGSTALCTRRLNQDGVENLFGVIRQRGGDRDHPDPTQFRHAYRHVLVNNLMTPPESANCEADGDNLIAALREVLPHSERSRQSQEEAAPIPERPLPVFVDPVTENCVGYVAGYLVCKHCECEGCRKVLSKESNVAAIASETLAALKSHTSITSMDVGSLHLPTPDFLSFVMRCYVVFNQNASSLLLRHGICRALVALVMQSESAKALKDRLCHPGVLAKIASTYMRLMLHPLCGTVLAARAALQRGLACSTAGGTHHAFPGHGSGYCFLNDMAVAARLLGAGDDPRRVLIVDLDVHQGDGTAAIFAGDDRVFTFSVHCEKNFPLRKQRSDLDVGLEMHTADVAYMAALRNHMAALLDLFRPDLVLYDAGVDPHVNDVLGKLDLSDQGLFDRDYFVMSETVRRGIPCATVIGGGYSRDLSELARRHTIVHRAATRVYQERLGS</sequence>
<dbReference type="Gene3D" id="3.40.800.20">
    <property type="entry name" value="Histone deacetylase domain"/>
    <property type="match status" value="1"/>
</dbReference>
<evidence type="ECO:0000256" key="3">
    <source>
        <dbReference type="SAM" id="SignalP"/>
    </source>
</evidence>
<feature type="domain" description="Transposable element P transposase-like RNase H C-terminal" evidence="5">
    <location>
        <begin position="119"/>
        <end position="151"/>
    </location>
</feature>
<dbReference type="EMBL" id="VIIS01000004">
    <property type="protein sequence ID" value="KAF0314691.1"/>
    <property type="molecule type" value="Genomic_DNA"/>
</dbReference>
<dbReference type="Pfam" id="PF00850">
    <property type="entry name" value="Hist_deacetyl"/>
    <property type="match status" value="1"/>
</dbReference>
<dbReference type="SUPFAM" id="SSF52768">
    <property type="entry name" value="Arginase/deacetylase"/>
    <property type="match status" value="1"/>
</dbReference>
<evidence type="ECO:0000313" key="6">
    <source>
        <dbReference type="EMBL" id="KAF0314691.1"/>
    </source>
</evidence>
<feature type="chain" id="PRO_5025591091" evidence="3">
    <location>
        <begin position="18"/>
        <end position="550"/>
    </location>
</feature>
<comment type="catalytic activity">
    <reaction evidence="2">
        <text>N(6)-acetyl-L-lysyl-[histone] + H2O = L-lysyl-[histone] + acetate</text>
        <dbReference type="Rhea" id="RHEA:58196"/>
        <dbReference type="Rhea" id="RHEA-COMP:9845"/>
        <dbReference type="Rhea" id="RHEA-COMP:11338"/>
        <dbReference type="ChEBI" id="CHEBI:15377"/>
        <dbReference type="ChEBI" id="CHEBI:29969"/>
        <dbReference type="ChEBI" id="CHEBI:30089"/>
        <dbReference type="ChEBI" id="CHEBI:61930"/>
        <dbReference type="EC" id="3.5.1.98"/>
    </reaction>
</comment>
<feature type="signal peptide" evidence="3">
    <location>
        <begin position="1"/>
        <end position="17"/>
    </location>
</feature>
<dbReference type="InterPro" id="IPR023801">
    <property type="entry name" value="His_deacetylse_dom"/>
</dbReference>
<dbReference type="InterPro" id="IPR048367">
    <property type="entry name" value="TNP-like_RNaseH_C"/>
</dbReference>
<dbReference type="GO" id="GO:0040029">
    <property type="term" value="P:epigenetic regulation of gene expression"/>
    <property type="evidence" value="ECO:0007669"/>
    <property type="project" value="TreeGrafter"/>
</dbReference>
<proteinExistence type="predicted"/>
<dbReference type="InterPro" id="IPR000286">
    <property type="entry name" value="HDACs"/>
</dbReference>
<dbReference type="GO" id="GO:0141221">
    <property type="term" value="F:histone deacetylase activity, hydrolytic mechanism"/>
    <property type="evidence" value="ECO:0007669"/>
    <property type="project" value="UniProtKB-EC"/>
</dbReference>
<dbReference type="InterPro" id="IPR037138">
    <property type="entry name" value="His_deacetylse_dom_sf"/>
</dbReference>
<name>A0A6A4XHW0_AMPAM</name>
<evidence type="ECO:0000256" key="1">
    <source>
        <dbReference type="ARBA" id="ARBA00022801"/>
    </source>
</evidence>
<keyword evidence="1" id="KW-0378">Hydrolase</keyword>
<feature type="domain" description="Histone deacetylase" evidence="4">
    <location>
        <begin position="338"/>
        <end position="528"/>
    </location>
</feature>
<dbReference type="Proteomes" id="UP000440578">
    <property type="component" value="Unassembled WGS sequence"/>
</dbReference>